<accession>A0A3M2SRD8</accession>
<comment type="caution">
    <text evidence="2">The sequence shown here is derived from an EMBL/GenBank/DDBJ whole genome shotgun (WGS) entry which is preliminary data.</text>
</comment>
<protein>
    <submittedName>
        <fullName evidence="2">Uncharacterized protein</fullName>
    </submittedName>
</protein>
<organism evidence="2 3">
    <name type="scientific">Fusarium kuroshium</name>
    <dbReference type="NCBI Taxonomy" id="2010991"/>
    <lineage>
        <taxon>Eukaryota</taxon>
        <taxon>Fungi</taxon>
        <taxon>Dikarya</taxon>
        <taxon>Ascomycota</taxon>
        <taxon>Pezizomycotina</taxon>
        <taxon>Sordariomycetes</taxon>
        <taxon>Hypocreomycetidae</taxon>
        <taxon>Hypocreales</taxon>
        <taxon>Nectriaceae</taxon>
        <taxon>Fusarium</taxon>
        <taxon>Fusarium solani species complex</taxon>
    </lineage>
</organism>
<name>A0A3M2SRD8_9HYPO</name>
<feature type="compositionally biased region" description="Basic and acidic residues" evidence="1">
    <location>
        <begin position="82"/>
        <end position="103"/>
    </location>
</feature>
<evidence type="ECO:0000256" key="1">
    <source>
        <dbReference type="SAM" id="MobiDB-lite"/>
    </source>
</evidence>
<feature type="compositionally biased region" description="Polar residues" evidence="1">
    <location>
        <begin position="47"/>
        <end position="79"/>
    </location>
</feature>
<evidence type="ECO:0000313" key="3">
    <source>
        <dbReference type="Proteomes" id="UP000277212"/>
    </source>
</evidence>
<keyword evidence="3" id="KW-1185">Reference proteome</keyword>
<sequence>MTSPVQDQAGSCKFDDEFELHYTDDLTVEEIEEMFKPKNKDQDKDNTSSSTKTEIKNNTIDGDEMQSTTDSAAVTNNATGPEDGREGRLTEIDGKLHTLEPETGRICPMDTMPEKFKEFRQWLKDECRVLDKKHEWIKWIMDLPLDPSELDDTCLTPFKDLKGPEEVVHRSVVDLHAIYNEMEHCKKERDKDLRMALGLDLDYRSAKKDIKYCTMVIKKSLESDDESLSEA</sequence>
<dbReference type="EMBL" id="NKUJ01000002">
    <property type="protein sequence ID" value="RMJ20137.1"/>
    <property type="molecule type" value="Genomic_DNA"/>
</dbReference>
<dbReference type="Proteomes" id="UP000277212">
    <property type="component" value="Unassembled WGS sequence"/>
</dbReference>
<evidence type="ECO:0000313" key="2">
    <source>
        <dbReference type="EMBL" id="RMJ20137.1"/>
    </source>
</evidence>
<dbReference type="AlphaFoldDB" id="A0A3M2SRD8"/>
<feature type="region of interest" description="Disordered" evidence="1">
    <location>
        <begin position="32"/>
        <end position="109"/>
    </location>
</feature>
<gene>
    <name evidence="2" type="ORF">CDV36_000233</name>
</gene>
<proteinExistence type="predicted"/>
<reference evidence="2 3" key="1">
    <citation type="submission" date="2017-06" db="EMBL/GenBank/DDBJ databases">
        <title>Comparative genomic analysis of Ambrosia Fusariam Clade fungi.</title>
        <authorList>
            <person name="Stajich J.E."/>
            <person name="Carrillo J."/>
            <person name="Kijimoto T."/>
            <person name="Eskalen A."/>
            <person name="O'Donnell K."/>
            <person name="Kasson M."/>
        </authorList>
    </citation>
    <scope>NUCLEOTIDE SEQUENCE [LARGE SCALE GENOMIC DNA]</scope>
    <source>
        <strain evidence="2">UCR3666</strain>
    </source>
</reference>
<dbReference type="OrthoDB" id="5101453at2759"/>
<feature type="compositionally biased region" description="Basic and acidic residues" evidence="1">
    <location>
        <begin position="33"/>
        <end position="46"/>
    </location>
</feature>